<dbReference type="Pfam" id="PF00884">
    <property type="entry name" value="Sulfatase"/>
    <property type="match status" value="1"/>
</dbReference>
<dbReference type="PANTHER" id="PTHR45953:SF1">
    <property type="entry name" value="IDURONATE 2-SULFATASE"/>
    <property type="match status" value="1"/>
</dbReference>
<organism evidence="4">
    <name type="scientific">marine sediment metagenome</name>
    <dbReference type="NCBI Taxonomy" id="412755"/>
    <lineage>
        <taxon>unclassified sequences</taxon>
        <taxon>metagenomes</taxon>
        <taxon>ecological metagenomes</taxon>
    </lineage>
</organism>
<evidence type="ECO:0000256" key="2">
    <source>
        <dbReference type="ARBA" id="ARBA00022801"/>
    </source>
</evidence>
<dbReference type="SUPFAM" id="SSF53649">
    <property type="entry name" value="Alkaline phosphatase-like"/>
    <property type="match status" value="1"/>
</dbReference>
<dbReference type="Gene3D" id="3.40.720.10">
    <property type="entry name" value="Alkaline Phosphatase, subunit A"/>
    <property type="match status" value="1"/>
</dbReference>
<reference evidence="4" key="1">
    <citation type="journal article" date="2015" name="Nature">
        <title>Complex archaea that bridge the gap between prokaryotes and eukaryotes.</title>
        <authorList>
            <person name="Spang A."/>
            <person name="Saw J.H."/>
            <person name="Jorgensen S.L."/>
            <person name="Zaremba-Niedzwiedzka K."/>
            <person name="Martijn J."/>
            <person name="Lind A.E."/>
            <person name="van Eijk R."/>
            <person name="Schleper C."/>
            <person name="Guy L."/>
            <person name="Ettema T.J."/>
        </authorList>
    </citation>
    <scope>NUCLEOTIDE SEQUENCE</scope>
</reference>
<protein>
    <recommendedName>
        <fullName evidence="3">Sulfatase N-terminal domain-containing protein</fullName>
    </recommendedName>
</protein>
<dbReference type="AlphaFoldDB" id="A0A0F8X940"/>
<dbReference type="GO" id="GO:0046872">
    <property type="term" value="F:metal ion binding"/>
    <property type="evidence" value="ECO:0007669"/>
    <property type="project" value="UniProtKB-KW"/>
</dbReference>
<gene>
    <name evidence="4" type="ORF">LCGC14_3054090</name>
</gene>
<proteinExistence type="predicted"/>
<keyword evidence="2" id="KW-0378">Hydrolase</keyword>
<dbReference type="PANTHER" id="PTHR45953">
    <property type="entry name" value="IDURONATE 2-SULFATASE"/>
    <property type="match status" value="1"/>
</dbReference>
<feature type="domain" description="Sulfatase N-terminal" evidence="3">
    <location>
        <begin position="24"/>
        <end position="126"/>
    </location>
</feature>
<dbReference type="GO" id="GO:0008484">
    <property type="term" value="F:sulfuric ester hydrolase activity"/>
    <property type="evidence" value="ECO:0007669"/>
    <property type="project" value="TreeGrafter"/>
</dbReference>
<evidence type="ECO:0000256" key="1">
    <source>
        <dbReference type="ARBA" id="ARBA00022723"/>
    </source>
</evidence>
<name>A0A0F8X940_9ZZZZ</name>
<dbReference type="InterPro" id="IPR017850">
    <property type="entry name" value="Alkaline_phosphatase_core_sf"/>
</dbReference>
<dbReference type="InterPro" id="IPR000917">
    <property type="entry name" value="Sulfatase_N"/>
</dbReference>
<accession>A0A0F8X940</accession>
<sequence>MHLPFDRDFYDYDDPAEVALPAFLPDNPHNREQMAMFHGAIRFMDVHVGRIVDALDEAGLTDSTIVVFTTDHGMAFPRAKSTLYDAGIGVTLIIRLPAAIGPGGQVRDELLSAVDIRPTLCALAGAPVGQGVQGRSFAPLLTGEQGYQPRAEAFSEKNYHDHFDPVRCVRTDRYKYIRNCRDSIKALLPCDIELHFPHRSRRPDLREPRPAEELYDLQADPGEEANLIDSPNHAAVRDDLRVRLDRWMAETDDPILTDPLIPYPPGQF</sequence>
<dbReference type="GO" id="GO:0005737">
    <property type="term" value="C:cytoplasm"/>
    <property type="evidence" value="ECO:0007669"/>
    <property type="project" value="TreeGrafter"/>
</dbReference>
<keyword evidence="1" id="KW-0479">Metal-binding</keyword>
<evidence type="ECO:0000313" key="4">
    <source>
        <dbReference type="EMBL" id="KKK57475.1"/>
    </source>
</evidence>
<evidence type="ECO:0000259" key="3">
    <source>
        <dbReference type="Pfam" id="PF00884"/>
    </source>
</evidence>
<dbReference type="EMBL" id="LAZR01064459">
    <property type="protein sequence ID" value="KKK57475.1"/>
    <property type="molecule type" value="Genomic_DNA"/>
</dbReference>
<comment type="caution">
    <text evidence="4">The sequence shown here is derived from an EMBL/GenBank/DDBJ whole genome shotgun (WGS) entry which is preliminary data.</text>
</comment>